<proteinExistence type="predicted"/>
<sequence length="63" mass="6509">MKNLKLNKLAKEKLNNKQLTDTKGGLKAVVIVGPLCGCGCRYADNGGSSSNDNACANADGGLR</sequence>
<keyword evidence="3" id="KW-1185">Reference proteome</keyword>
<dbReference type="Proteomes" id="UP000289703">
    <property type="component" value="Unassembled WGS sequence"/>
</dbReference>
<dbReference type="InterPro" id="IPR026408">
    <property type="entry name" value="GG_sam_targ_CFB"/>
</dbReference>
<name>A0A4Q1JKK3_9BACT</name>
<dbReference type="EMBL" id="SAXA01000009">
    <property type="protein sequence ID" value="RXQ93053.1"/>
    <property type="molecule type" value="Genomic_DNA"/>
</dbReference>
<accession>A0A4Q1JKK3</accession>
<gene>
    <name evidence="2" type="ORF">EO244_11325</name>
</gene>
<organism evidence="2 3">
    <name type="scientific">Ancylomarina salipaludis</name>
    <dbReference type="NCBI Taxonomy" id="2501299"/>
    <lineage>
        <taxon>Bacteria</taxon>
        <taxon>Pseudomonadati</taxon>
        <taxon>Bacteroidota</taxon>
        <taxon>Bacteroidia</taxon>
        <taxon>Marinilabiliales</taxon>
        <taxon>Marinifilaceae</taxon>
        <taxon>Ancylomarina</taxon>
    </lineage>
</organism>
<dbReference type="NCBIfam" id="TIGR04149">
    <property type="entry name" value="GG_sam_targ_CFB"/>
    <property type="match status" value="1"/>
</dbReference>
<evidence type="ECO:0000313" key="3">
    <source>
        <dbReference type="Proteomes" id="UP000289703"/>
    </source>
</evidence>
<feature type="region of interest" description="Disordered" evidence="1">
    <location>
        <begin position="44"/>
        <end position="63"/>
    </location>
</feature>
<dbReference type="AlphaFoldDB" id="A0A4Q1JKK3"/>
<comment type="caution">
    <text evidence="2">The sequence shown here is derived from an EMBL/GenBank/DDBJ whole genome shotgun (WGS) entry which is preliminary data.</text>
</comment>
<evidence type="ECO:0000313" key="2">
    <source>
        <dbReference type="EMBL" id="RXQ93053.1"/>
    </source>
</evidence>
<evidence type="ECO:0000256" key="1">
    <source>
        <dbReference type="SAM" id="MobiDB-lite"/>
    </source>
</evidence>
<protein>
    <submittedName>
        <fullName evidence="2">RSAM-modified peptide</fullName>
    </submittedName>
</protein>
<dbReference type="RefSeq" id="WP_129254784.1">
    <property type="nucleotide sequence ID" value="NZ_SAXA01000009.1"/>
</dbReference>
<reference evidence="2 3" key="1">
    <citation type="submission" date="2019-01" db="EMBL/GenBank/DDBJ databases">
        <title>Ancylomarina salipaludis sp. nov., isolated from a salt marsh.</title>
        <authorList>
            <person name="Yoon J.-H."/>
        </authorList>
    </citation>
    <scope>NUCLEOTIDE SEQUENCE [LARGE SCALE GENOMIC DNA]</scope>
    <source>
        <strain evidence="2 3">SHSM-M15</strain>
    </source>
</reference>